<dbReference type="AlphaFoldDB" id="A0A1G2D9E6"/>
<name>A0A1G2D9E6_9BACT</name>
<accession>A0A1G2D9E6</accession>
<sequence length="643" mass="69611">MAEEKEKSAIERLKESLYRRIPPEADKRSGFSEQEFSVPHEWGDSPAAPDVGSLARERPSFSDFFTMKKIFIAALVFFGIGLVFFLFVILRGANVVSSRNIAILVDGPVSVKAGEEVSFTIAIENKNNVALEFSDLLIEFPQGTRVGKSLEEELARFRKSLGTIPARDTVEETVDAVFFGQEGDDKEIAITLEYRAQGSNAIFVADKKYQVHVSESPFVVVASAPEEVSAKQEFVFTVELSSKTEETVEDVLVFIDYPFGFSFVGASPEPSFGNDTWSLGDLPRGGKRTVTVRGVLEGQDEDEKIFRVQSGLAKSPENGTLGVTYGMVLKAVRIIRPSLGVRPSLRNSTAADVAVPAGERTDGNIRLTNNTLTKITDVRIAVKLTGDILDKASVMAPEGFYRSLDSTILWDQNSLAKLGEIPPGESVSLSFAFTPRSSLGGSARIKNPVVALEVRADGKHLGSDGVLKDVHIEESQMAKVTSDIDLTARAVYHEGPFANSGSIPPKVEQETTYTVFLALVNTANDVRDVRVEARLPAYVRWVGAVSPASEDVSYNGDTRRVSWRAGDLVAWKGVSSAPREVAFQIGFLPSLSQVGATHTLIEGSTLTGADEFTDAPLEDTASSVSTDITTDSQFKSGDGTVGQ</sequence>
<feature type="region of interest" description="Disordered" evidence="1">
    <location>
        <begin position="619"/>
        <end position="643"/>
    </location>
</feature>
<gene>
    <name evidence="3" type="ORF">A3D67_04485</name>
</gene>
<feature type="compositionally biased region" description="Polar residues" evidence="1">
    <location>
        <begin position="620"/>
        <end position="635"/>
    </location>
</feature>
<evidence type="ECO:0000256" key="1">
    <source>
        <dbReference type="SAM" id="MobiDB-lite"/>
    </source>
</evidence>
<feature type="transmembrane region" description="Helical" evidence="2">
    <location>
        <begin position="70"/>
        <end position="90"/>
    </location>
</feature>
<keyword evidence="2" id="KW-0472">Membrane</keyword>
<evidence type="ECO:0008006" key="5">
    <source>
        <dbReference type="Google" id="ProtNLM"/>
    </source>
</evidence>
<dbReference type="EMBL" id="MHLN01000049">
    <property type="protein sequence ID" value="OGZ09560.1"/>
    <property type="molecule type" value="Genomic_DNA"/>
</dbReference>
<reference evidence="3 4" key="1">
    <citation type="journal article" date="2016" name="Nat. Commun.">
        <title>Thousands of microbial genomes shed light on interconnected biogeochemical processes in an aquifer system.</title>
        <authorList>
            <person name="Anantharaman K."/>
            <person name="Brown C.T."/>
            <person name="Hug L.A."/>
            <person name="Sharon I."/>
            <person name="Castelle C.J."/>
            <person name="Probst A.J."/>
            <person name="Thomas B.C."/>
            <person name="Singh A."/>
            <person name="Wilkins M.J."/>
            <person name="Karaoz U."/>
            <person name="Brodie E.L."/>
            <person name="Williams K.H."/>
            <person name="Hubbard S.S."/>
            <person name="Banfield J.F."/>
        </authorList>
    </citation>
    <scope>NUCLEOTIDE SEQUENCE [LARGE SCALE GENOMIC DNA]</scope>
</reference>
<proteinExistence type="predicted"/>
<evidence type="ECO:0000313" key="4">
    <source>
        <dbReference type="Proteomes" id="UP000178099"/>
    </source>
</evidence>
<comment type="caution">
    <text evidence="3">The sequence shown here is derived from an EMBL/GenBank/DDBJ whole genome shotgun (WGS) entry which is preliminary data.</text>
</comment>
<keyword evidence="2" id="KW-0812">Transmembrane</keyword>
<dbReference type="Proteomes" id="UP000178099">
    <property type="component" value="Unassembled WGS sequence"/>
</dbReference>
<evidence type="ECO:0000256" key="2">
    <source>
        <dbReference type="SAM" id="Phobius"/>
    </source>
</evidence>
<protein>
    <recommendedName>
        <fullName evidence="5">DUF11 domain-containing protein</fullName>
    </recommendedName>
</protein>
<evidence type="ECO:0000313" key="3">
    <source>
        <dbReference type="EMBL" id="OGZ09560.1"/>
    </source>
</evidence>
<organism evidence="3 4">
    <name type="scientific">Candidatus Lloydbacteria bacterium RIFCSPHIGHO2_02_FULL_51_22</name>
    <dbReference type="NCBI Taxonomy" id="1798663"/>
    <lineage>
        <taxon>Bacteria</taxon>
        <taxon>Candidatus Lloydiibacteriota</taxon>
    </lineage>
</organism>
<keyword evidence="2" id="KW-1133">Transmembrane helix</keyword>